<accession>A0A7K1Y4G8</accession>
<sequence length="335" mass="36808">MKLFRYIFLLGCFSTIMTGCVKDDAYTDYSQIKEIILIPNANWPRVATLSTTSVLSTSAEYTGGYKFDLPVRVSWDKPLDKDVVVTFAPSQKAVDDYNALFKTKFTLMPVASYTMPSLKVTIPAGQKTTTNVNIPVTILPSTLDLTKRHMFAMTITDASGEPIATNLATFIMPFTVKNKYDGNYLALNSTTDVTLQSKLTDPANPTATGEYPRLYHINTLAPDKVVLFDPTLNDYLHYYTIGSTGGSYANFAPVFQFDLATDKVIAVTNYYGQPTSGGVGARLIASSGTNDNKYVVTGSGSTAIRRIYVKYAMTVNGADKVTFSEIYQFSAARVY</sequence>
<gene>
    <name evidence="2" type="ORF">GS398_20825</name>
</gene>
<dbReference type="EMBL" id="WVHS01000006">
    <property type="protein sequence ID" value="MXV17757.1"/>
    <property type="molecule type" value="Genomic_DNA"/>
</dbReference>
<evidence type="ECO:0000313" key="3">
    <source>
        <dbReference type="Proteomes" id="UP000451233"/>
    </source>
</evidence>
<organism evidence="2 3">
    <name type="scientific">Hufsiella ginkgonis</name>
    <dbReference type="NCBI Taxonomy" id="2695274"/>
    <lineage>
        <taxon>Bacteria</taxon>
        <taxon>Pseudomonadati</taxon>
        <taxon>Bacteroidota</taxon>
        <taxon>Sphingobacteriia</taxon>
        <taxon>Sphingobacteriales</taxon>
        <taxon>Sphingobacteriaceae</taxon>
        <taxon>Hufsiella</taxon>
    </lineage>
</organism>
<dbReference type="Proteomes" id="UP000451233">
    <property type="component" value="Unassembled WGS sequence"/>
</dbReference>
<keyword evidence="3" id="KW-1185">Reference proteome</keyword>
<dbReference type="RefSeq" id="WP_160908767.1">
    <property type="nucleotide sequence ID" value="NZ_WVHS01000006.1"/>
</dbReference>
<feature type="domain" description="BT-3987-like N-terminal" evidence="1">
    <location>
        <begin position="60"/>
        <end position="161"/>
    </location>
</feature>
<comment type="caution">
    <text evidence="2">The sequence shown here is derived from an EMBL/GenBank/DDBJ whole genome shotgun (WGS) entry which is preliminary data.</text>
</comment>
<dbReference type="Gene3D" id="2.60.40.1740">
    <property type="entry name" value="hypothetical protein (bacova_03559)"/>
    <property type="match status" value="1"/>
</dbReference>
<name>A0A7K1Y4G8_9SPHI</name>
<evidence type="ECO:0000313" key="2">
    <source>
        <dbReference type="EMBL" id="MXV17757.1"/>
    </source>
</evidence>
<proteinExistence type="predicted"/>
<dbReference type="AlphaFoldDB" id="A0A7K1Y4G8"/>
<evidence type="ECO:0000259" key="1">
    <source>
        <dbReference type="Pfam" id="PF08522"/>
    </source>
</evidence>
<dbReference type="Pfam" id="PF08522">
    <property type="entry name" value="BT_3987-like_N"/>
    <property type="match status" value="1"/>
</dbReference>
<protein>
    <submittedName>
        <fullName evidence="2">DUF1735 domain-containing protein</fullName>
    </submittedName>
</protein>
<reference evidence="2 3" key="1">
    <citation type="submission" date="2019-11" db="EMBL/GenBank/DDBJ databases">
        <title>Pedobacter sp. HMF7056 Genome sequencing and assembly.</title>
        <authorList>
            <person name="Kang H."/>
            <person name="Kim H."/>
            <person name="Joh K."/>
        </authorList>
    </citation>
    <scope>NUCLEOTIDE SEQUENCE [LARGE SCALE GENOMIC DNA]</scope>
    <source>
        <strain evidence="2 3">HMF7056</strain>
    </source>
</reference>
<dbReference type="InterPro" id="IPR013728">
    <property type="entry name" value="BT_3987-like_N"/>
</dbReference>
<dbReference type="PROSITE" id="PS51257">
    <property type="entry name" value="PROKAR_LIPOPROTEIN"/>
    <property type="match status" value="1"/>
</dbReference>